<organism evidence="2">
    <name type="scientific">Brassica napus</name>
    <name type="common">Rape</name>
    <dbReference type="NCBI Taxonomy" id="3708"/>
    <lineage>
        <taxon>Eukaryota</taxon>
        <taxon>Viridiplantae</taxon>
        <taxon>Streptophyta</taxon>
        <taxon>Embryophyta</taxon>
        <taxon>Tracheophyta</taxon>
        <taxon>Spermatophyta</taxon>
        <taxon>Magnoliopsida</taxon>
        <taxon>eudicotyledons</taxon>
        <taxon>Gunneridae</taxon>
        <taxon>Pentapetalae</taxon>
        <taxon>rosids</taxon>
        <taxon>malvids</taxon>
        <taxon>Brassicales</taxon>
        <taxon>Brassicaceae</taxon>
        <taxon>Brassiceae</taxon>
        <taxon>Brassica</taxon>
    </lineage>
</organism>
<feature type="region of interest" description="Disordered" evidence="1">
    <location>
        <begin position="1"/>
        <end position="27"/>
    </location>
</feature>
<evidence type="ECO:0000256" key="1">
    <source>
        <dbReference type="SAM" id="MobiDB-lite"/>
    </source>
</evidence>
<evidence type="ECO:0000313" key="2">
    <source>
        <dbReference type="EMBL" id="CAF2075572.1"/>
    </source>
</evidence>
<reference evidence="2" key="1">
    <citation type="submission" date="2021-01" db="EMBL/GenBank/DDBJ databases">
        <authorList>
            <consortium name="Genoscope - CEA"/>
            <person name="William W."/>
        </authorList>
    </citation>
    <scope>NUCLEOTIDE SEQUENCE</scope>
</reference>
<name>A0A816RYJ3_BRANA</name>
<dbReference type="EMBL" id="HG994365">
    <property type="protein sequence ID" value="CAF2075572.1"/>
    <property type="molecule type" value="Genomic_DNA"/>
</dbReference>
<dbReference type="Proteomes" id="UP001295469">
    <property type="component" value="Chromosome C01"/>
</dbReference>
<gene>
    <name evidence="2" type="ORF">DARMORV10_C01P36670.1</name>
</gene>
<accession>A0A816RYJ3</accession>
<sequence>SLPLRPNRLPSLSLHVSSPPPTTPKQSLIKEQEVWKDFETYGHDEDEGLFLLFKKVREKKGEIPHRMIDPC</sequence>
<proteinExistence type="predicted"/>
<feature type="compositionally biased region" description="Low complexity" evidence="1">
    <location>
        <begin position="1"/>
        <end position="17"/>
    </location>
</feature>
<protein>
    <submittedName>
        <fullName evidence="2">(rape) hypothetical protein</fullName>
    </submittedName>
</protein>
<feature type="non-terminal residue" evidence="2">
    <location>
        <position position="1"/>
    </location>
</feature>
<dbReference type="AlphaFoldDB" id="A0A816RYJ3"/>